<evidence type="ECO:0000313" key="2">
    <source>
        <dbReference type="EMBL" id="SFP34974.1"/>
    </source>
</evidence>
<dbReference type="PANTHER" id="PTHR36180:SF2">
    <property type="entry name" value="BRO FAMILY PROTEIN"/>
    <property type="match status" value="1"/>
</dbReference>
<dbReference type="AlphaFoldDB" id="A0A1I5PLP1"/>
<organism evidence="2 3">
    <name type="scientific">Ectopseudomonas composti</name>
    <dbReference type="NCBI Taxonomy" id="658457"/>
    <lineage>
        <taxon>Bacteria</taxon>
        <taxon>Pseudomonadati</taxon>
        <taxon>Pseudomonadota</taxon>
        <taxon>Gammaproteobacteria</taxon>
        <taxon>Pseudomonadales</taxon>
        <taxon>Pseudomonadaceae</taxon>
        <taxon>Ectopseudomonas</taxon>
    </lineage>
</organism>
<dbReference type="InterPro" id="IPR003497">
    <property type="entry name" value="BRO_N_domain"/>
</dbReference>
<accession>A0A1I5PLP1</accession>
<dbReference type="PROSITE" id="PS51750">
    <property type="entry name" value="BRO_N"/>
    <property type="match status" value="1"/>
</dbReference>
<proteinExistence type="predicted"/>
<dbReference type="SMART" id="SM01040">
    <property type="entry name" value="Bro-N"/>
    <property type="match status" value="1"/>
</dbReference>
<dbReference type="EMBL" id="FOWP01000009">
    <property type="protein sequence ID" value="SFP34974.1"/>
    <property type="molecule type" value="Genomic_DNA"/>
</dbReference>
<dbReference type="PANTHER" id="PTHR36180">
    <property type="entry name" value="DNA-BINDING PROTEIN-RELATED-RELATED"/>
    <property type="match status" value="1"/>
</dbReference>
<protein>
    <submittedName>
        <fullName evidence="2">Prophage antirepressor</fullName>
    </submittedName>
</protein>
<dbReference type="Pfam" id="PF02498">
    <property type="entry name" value="Bro-N"/>
    <property type="match status" value="1"/>
</dbReference>
<gene>
    <name evidence="2" type="ORF">SAMN05216601_109174</name>
</gene>
<evidence type="ECO:0000313" key="3">
    <source>
        <dbReference type="Proteomes" id="UP000182400"/>
    </source>
</evidence>
<feature type="domain" description="Bro-N" evidence="1">
    <location>
        <begin position="1"/>
        <end position="113"/>
    </location>
</feature>
<dbReference type="Proteomes" id="UP000182400">
    <property type="component" value="Unassembled WGS sequence"/>
</dbReference>
<dbReference type="RefSeq" id="WP_074940358.1">
    <property type="nucleotide sequence ID" value="NZ_FOWP01000009.1"/>
</dbReference>
<sequence>MSQVQKFNFGLMDLRVIEQDGQPWFVAADVCAALSIGWDKTNYRYAPSRVVGYLDASEKGSKKIASPSNGSQNTLIISESGLYKLVMRSNKPEARAFQDWVTRVVLPAIRKDGAYVLGEEKVATGEMDEDELVLKAMGIMQRKLERLAQEKAALEATNQRLLPAAEVGQAVGQRSRIGVVEFARKLEGVNTMQVQKDLMVMQYLFKRDGHWAVRHKFKGVLFDEVLAPDGRSKIVVLEKGQQLLVNLYHDERLTMKTGFKPLPRLALEIPCPRLTKESYTELEN</sequence>
<name>A0A1I5PLP1_9GAMM</name>
<reference evidence="2 3" key="1">
    <citation type="submission" date="2016-10" db="EMBL/GenBank/DDBJ databases">
        <authorList>
            <person name="de Groot N.N."/>
        </authorList>
    </citation>
    <scope>NUCLEOTIDE SEQUENCE [LARGE SCALE GENOMIC DNA]</scope>
    <source>
        <strain evidence="2 3">CCUG 59231</strain>
    </source>
</reference>
<dbReference type="STRING" id="658457.SAMN05216601_109174"/>
<evidence type="ECO:0000259" key="1">
    <source>
        <dbReference type="PROSITE" id="PS51750"/>
    </source>
</evidence>
<dbReference type="OrthoDB" id="79831at2"/>